<evidence type="ECO:0000256" key="1">
    <source>
        <dbReference type="ARBA" id="ARBA00022603"/>
    </source>
</evidence>
<dbReference type="OrthoDB" id="271595at2759"/>
<name>A0A813M5E9_9BILA</name>
<dbReference type="FunFam" id="3.40.50.150:FF:000195">
    <property type="entry name" value="Methyltransferase domain containing protein"/>
    <property type="match status" value="1"/>
</dbReference>
<protein>
    <recommendedName>
        <fullName evidence="4">Methyltransferase type 11 domain-containing protein</fullName>
    </recommendedName>
</protein>
<dbReference type="PANTHER" id="PTHR13069:SF37">
    <property type="entry name" value="FIRE DANCER"/>
    <property type="match status" value="1"/>
</dbReference>
<evidence type="ECO:0000256" key="3">
    <source>
        <dbReference type="SAM" id="MobiDB-lite"/>
    </source>
</evidence>
<dbReference type="GO" id="GO:0002098">
    <property type="term" value="P:tRNA wobble uridine modification"/>
    <property type="evidence" value="ECO:0007669"/>
    <property type="project" value="TreeGrafter"/>
</dbReference>
<dbReference type="SUPFAM" id="SSF53335">
    <property type="entry name" value="S-adenosyl-L-methionine-dependent methyltransferases"/>
    <property type="match status" value="1"/>
</dbReference>
<dbReference type="GO" id="GO:0106335">
    <property type="term" value="F:tRNA (5-carboxymethyluridine(34)-5-O)-methyltransferase activity"/>
    <property type="evidence" value="ECO:0007669"/>
    <property type="project" value="TreeGrafter"/>
</dbReference>
<feature type="compositionally biased region" description="Basic and acidic residues" evidence="3">
    <location>
        <begin position="291"/>
        <end position="319"/>
    </location>
</feature>
<keyword evidence="6" id="KW-1185">Reference proteome</keyword>
<dbReference type="GO" id="GO:0005634">
    <property type="term" value="C:nucleus"/>
    <property type="evidence" value="ECO:0007669"/>
    <property type="project" value="TreeGrafter"/>
</dbReference>
<sequence length="481" mass="55927">MDEDENYWSNLEQVFVHNVYERISSKYDEFLKLSQVRHTNDNDLNNNDVDKLINNENYAFKLKHLKSVYKKQIEKKNGNIQFKNNEWPKVRHFILQIEPYSLIADVGCGEGKYLNINSHILPIGSDRSSSLSQLASHRDTSNSTICNKNQVVICDNLYLPFRSNLFDAVISIGVIHHLSTPKRRIKAIQELVRILKPGGKIMIYVWAMEQRVRKFKSQDVLVPMLNTNTSSSKSEFKFNLRRDLSNNSAVNSEDSNDEFFTDKLLNSLNTNCQKNSQNYLDKCSMTSRSDCSSKDDSSSFNDETEKLDDQKFDSNEKETQSQPNTPTSFTSQKSNFTDLLRKFFSQKFSAKKEEPCENYSNIVKSSPHLITINSISKDPNVIEHYKKIIEDHKDLLPENFTIRQFPHSSCEDTFTENNDYSKINDENVVTDDAENSSNKRFYHVFRKNELDNIIREYCPELNIYDSFYDHGNWSVCALKVK</sequence>
<keyword evidence="1" id="KW-0489">Methyltransferase</keyword>
<dbReference type="InterPro" id="IPR013216">
    <property type="entry name" value="Methyltransf_11"/>
</dbReference>
<evidence type="ECO:0000259" key="4">
    <source>
        <dbReference type="Pfam" id="PF08241"/>
    </source>
</evidence>
<reference evidence="5" key="1">
    <citation type="submission" date="2021-02" db="EMBL/GenBank/DDBJ databases">
        <authorList>
            <person name="Nowell W R."/>
        </authorList>
    </citation>
    <scope>NUCLEOTIDE SEQUENCE</scope>
    <source>
        <strain evidence="5">Ploen Becks lab</strain>
    </source>
</reference>
<dbReference type="Pfam" id="PF08241">
    <property type="entry name" value="Methyltransf_11"/>
    <property type="match status" value="1"/>
</dbReference>
<evidence type="ECO:0000256" key="2">
    <source>
        <dbReference type="ARBA" id="ARBA00022679"/>
    </source>
</evidence>
<keyword evidence="2" id="KW-0808">Transferase</keyword>
<dbReference type="GO" id="GO:0030488">
    <property type="term" value="P:tRNA methylation"/>
    <property type="evidence" value="ECO:0007669"/>
    <property type="project" value="TreeGrafter"/>
</dbReference>
<gene>
    <name evidence="5" type="ORF">OXX778_LOCUS1230</name>
</gene>
<dbReference type="GO" id="GO:0000049">
    <property type="term" value="F:tRNA binding"/>
    <property type="evidence" value="ECO:0007669"/>
    <property type="project" value="TreeGrafter"/>
</dbReference>
<dbReference type="CDD" id="cd02440">
    <property type="entry name" value="AdoMet_MTases"/>
    <property type="match status" value="1"/>
</dbReference>
<comment type="caution">
    <text evidence="5">The sequence shown here is derived from an EMBL/GenBank/DDBJ whole genome shotgun (WGS) entry which is preliminary data.</text>
</comment>
<proteinExistence type="predicted"/>
<feature type="domain" description="Methyltransferase type 11" evidence="4">
    <location>
        <begin position="105"/>
        <end position="203"/>
    </location>
</feature>
<evidence type="ECO:0000313" key="6">
    <source>
        <dbReference type="Proteomes" id="UP000663879"/>
    </source>
</evidence>
<dbReference type="GO" id="GO:0008757">
    <property type="term" value="F:S-adenosylmethionine-dependent methyltransferase activity"/>
    <property type="evidence" value="ECO:0007669"/>
    <property type="project" value="InterPro"/>
</dbReference>
<dbReference type="PANTHER" id="PTHR13069">
    <property type="entry name" value="ALKYLATED DNA REPAIR PROTEIN ALKB HOMOLOG 8"/>
    <property type="match status" value="1"/>
</dbReference>
<dbReference type="GO" id="GO:0005737">
    <property type="term" value="C:cytoplasm"/>
    <property type="evidence" value="ECO:0007669"/>
    <property type="project" value="TreeGrafter"/>
</dbReference>
<dbReference type="EMBL" id="CAJNOC010000074">
    <property type="protein sequence ID" value="CAF0712529.1"/>
    <property type="molecule type" value="Genomic_DNA"/>
</dbReference>
<dbReference type="Gene3D" id="3.40.50.150">
    <property type="entry name" value="Vaccinia Virus protein VP39"/>
    <property type="match status" value="2"/>
</dbReference>
<dbReference type="InterPro" id="IPR029063">
    <property type="entry name" value="SAM-dependent_MTases_sf"/>
</dbReference>
<dbReference type="AlphaFoldDB" id="A0A813M5E9"/>
<feature type="region of interest" description="Disordered" evidence="3">
    <location>
        <begin position="290"/>
        <end position="332"/>
    </location>
</feature>
<feature type="compositionally biased region" description="Polar residues" evidence="3">
    <location>
        <begin position="320"/>
        <end position="332"/>
    </location>
</feature>
<evidence type="ECO:0000313" key="5">
    <source>
        <dbReference type="EMBL" id="CAF0712529.1"/>
    </source>
</evidence>
<dbReference type="InterPro" id="IPR051422">
    <property type="entry name" value="AlkB_tRNA_MeTrf/Diox"/>
</dbReference>
<organism evidence="5 6">
    <name type="scientific">Brachionus calyciflorus</name>
    <dbReference type="NCBI Taxonomy" id="104777"/>
    <lineage>
        <taxon>Eukaryota</taxon>
        <taxon>Metazoa</taxon>
        <taxon>Spiralia</taxon>
        <taxon>Gnathifera</taxon>
        <taxon>Rotifera</taxon>
        <taxon>Eurotatoria</taxon>
        <taxon>Monogononta</taxon>
        <taxon>Pseudotrocha</taxon>
        <taxon>Ploima</taxon>
        <taxon>Brachionidae</taxon>
        <taxon>Brachionus</taxon>
    </lineage>
</organism>
<dbReference type="Proteomes" id="UP000663879">
    <property type="component" value="Unassembled WGS sequence"/>
</dbReference>
<accession>A0A813M5E9</accession>